<dbReference type="PANTHER" id="PTHR10350:SF6">
    <property type="entry name" value="NUCLEAR PORE COMPLEX PROTEIN NUP155"/>
    <property type="match status" value="1"/>
</dbReference>
<dbReference type="InterPro" id="IPR042537">
    <property type="entry name" value="Nucleoporin_Nup155_C_2"/>
</dbReference>
<dbReference type="Pfam" id="PF03177">
    <property type="entry name" value="Nucleoporin_C"/>
    <property type="match status" value="1"/>
</dbReference>
<dbReference type="FunFam" id="1.25.40.440:FF:000001">
    <property type="entry name" value="Nuclear pore complex subunit"/>
    <property type="match status" value="1"/>
</dbReference>
<keyword evidence="4" id="KW-0539">Nucleus</keyword>
<accession>A0A8H3CAN2</accession>
<feature type="domain" description="Nucleoporin Nup133/Nup155-like N-terminal" evidence="6">
    <location>
        <begin position="79"/>
        <end position="394"/>
    </location>
</feature>
<dbReference type="Gene3D" id="1.25.40.440">
    <property type="entry name" value="Nucleoporin, helical domain, central subdomain"/>
    <property type="match status" value="1"/>
</dbReference>
<comment type="subcellular location">
    <subcellularLocation>
        <location evidence="1">Nucleus</location>
    </subcellularLocation>
</comment>
<dbReference type="GO" id="GO:0006606">
    <property type="term" value="P:protein import into nucleus"/>
    <property type="evidence" value="ECO:0007669"/>
    <property type="project" value="TreeGrafter"/>
</dbReference>
<dbReference type="InterPro" id="IPR004870">
    <property type="entry name" value="Nucleoporin_Nup155"/>
</dbReference>
<evidence type="ECO:0000256" key="4">
    <source>
        <dbReference type="ARBA" id="ARBA00023242"/>
    </source>
</evidence>
<dbReference type="Gene3D" id="1.25.40.450">
    <property type="entry name" value="Nucleoporin, helical domain, N-terminal subdomain"/>
    <property type="match status" value="1"/>
</dbReference>
<gene>
    <name evidence="7" type="ORF">RDB_LOCUS113622</name>
</gene>
<dbReference type="EMBL" id="CAJMWT010003715">
    <property type="protein sequence ID" value="CAE6477462.1"/>
    <property type="molecule type" value="Genomic_DNA"/>
</dbReference>
<feature type="domain" description="Nucleoporin Nup133/Nup155-like C-terminal" evidence="5">
    <location>
        <begin position="634"/>
        <end position="1294"/>
    </location>
</feature>
<reference evidence="7" key="1">
    <citation type="submission" date="2021-01" db="EMBL/GenBank/DDBJ databases">
        <authorList>
            <person name="Kaushik A."/>
        </authorList>
    </citation>
    <scope>NUCLEOTIDE SEQUENCE</scope>
    <source>
        <strain evidence="7">AG2-2IIIB</strain>
    </source>
</reference>
<dbReference type="InterPro" id="IPR042538">
    <property type="entry name" value="Nucleoporin_Nup155_C_3"/>
</dbReference>
<comment type="similarity">
    <text evidence="2">Belongs to the non-repetitive/WGA-negative nucleoporin family.</text>
</comment>
<dbReference type="Gene3D" id="1.20.120.1880">
    <property type="entry name" value="Nucleoporin, helical C-terminal domain"/>
    <property type="match status" value="1"/>
</dbReference>
<proteinExistence type="inferred from homology"/>
<evidence type="ECO:0000256" key="3">
    <source>
        <dbReference type="ARBA" id="ARBA00022448"/>
    </source>
</evidence>
<dbReference type="InterPro" id="IPR042533">
    <property type="entry name" value="Nucleoporin_Nup155_C_1"/>
</dbReference>
<dbReference type="Gene3D" id="1.20.58.1780">
    <property type="match status" value="1"/>
</dbReference>
<dbReference type="InterPro" id="IPR014908">
    <property type="entry name" value="Nucleoporin_Nup133/Nup155_N"/>
</dbReference>
<dbReference type="GO" id="GO:0036228">
    <property type="term" value="P:protein localization to nuclear inner membrane"/>
    <property type="evidence" value="ECO:0007669"/>
    <property type="project" value="TreeGrafter"/>
</dbReference>
<dbReference type="GO" id="GO:0006405">
    <property type="term" value="P:RNA export from nucleus"/>
    <property type="evidence" value="ECO:0007669"/>
    <property type="project" value="TreeGrafter"/>
</dbReference>
<keyword evidence="3" id="KW-0813">Transport</keyword>
<name>A0A8H3CAN2_9AGAM</name>
<dbReference type="InterPro" id="IPR007187">
    <property type="entry name" value="Nucleoporin_Nup133/Nup155_C"/>
</dbReference>
<evidence type="ECO:0000313" key="8">
    <source>
        <dbReference type="Proteomes" id="UP000663843"/>
    </source>
</evidence>
<dbReference type="Pfam" id="PF08801">
    <property type="entry name" value="Nucleoporin_N"/>
    <property type="match status" value="1"/>
</dbReference>
<evidence type="ECO:0000256" key="2">
    <source>
        <dbReference type="ARBA" id="ARBA00007373"/>
    </source>
</evidence>
<evidence type="ECO:0000313" key="7">
    <source>
        <dbReference type="EMBL" id="CAE6477462.1"/>
    </source>
</evidence>
<dbReference type="Proteomes" id="UP000663843">
    <property type="component" value="Unassembled WGS sequence"/>
</dbReference>
<evidence type="ECO:0000256" key="1">
    <source>
        <dbReference type="ARBA" id="ARBA00004123"/>
    </source>
</evidence>
<dbReference type="GO" id="GO:0017056">
    <property type="term" value="F:structural constituent of nuclear pore"/>
    <property type="evidence" value="ECO:0007669"/>
    <property type="project" value="InterPro"/>
</dbReference>
<comment type="caution">
    <text evidence="7">The sequence shown here is derived from an EMBL/GenBank/DDBJ whole genome shotgun (WGS) entry which is preliminary data.</text>
</comment>
<evidence type="ECO:0000259" key="5">
    <source>
        <dbReference type="Pfam" id="PF03177"/>
    </source>
</evidence>
<dbReference type="GO" id="GO:0044611">
    <property type="term" value="C:nuclear pore inner ring"/>
    <property type="evidence" value="ECO:0007669"/>
    <property type="project" value="TreeGrafter"/>
</dbReference>
<dbReference type="PANTHER" id="PTHR10350">
    <property type="entry name" value="NUCLEAR PORE COMPLEX PROTEIN NUP155"/>
    <property type="match status" value="1"/>
</dbReference>
<organism evidence="7 8">
    <name type="scientific">Rhizoctonia solani</name>
    <dbReference type="NCBI Taxonomy" id="456999"/>
    <lineage>
        <taxon>Eukaryota</taxon>
        <taxon>Fungi</taxon>
        <taxon>Dikarya</taxon>
        <taxon>Basidiomycota</taxon>
        <taxon>Agaricomycotina</taxon>
        <taxon>Agaricomycetes</taxon>
        <taxon>Cantharellales</taxon>
        <taxon>Ceratobasidiaceae</taxon>
        <taxon>Rhizoctonia</taxon>
    </lineage>
</organism>
<sequence>MALTRSVAMDLGLSQSALVGVGAGSGKSASASDIAALGKARAVVDAHLAKHTSRIPPLDETINASASTDYTLVPNEAWEQFYMRKAVSLPDGLFEHIESAHNHSAMGLLPEINYAWIVLGNMLLLWDYANPSSELVRYDQQPNLITHVGLVKPKPGIFVDTIQHLLVLCTPLAVQIIGVEITPTEMKLYETDISISSDGVEMTSVVSSKLGRIFMLGVQDGCLYELTYQAAESWFTKKSALVNHSTSGYASFIPSITSLIMPKLDQRLLVLVSDPDRKCLYALTDRNHIIMYYLGQPEDSLRMVVDAKDLRGAAQSLCPSVALNSASFRICSLIVLPPSEATFAVLIAITTGGARLYFSHQRRGYGSYGAPSTLALIHVRPPPAQLPHPEQPYQNPLYGRDHLQGLPSAAVGGITRAAYRMGLLVAVQELESGPDNLRNSLFVATPDLGKIAASTTSGPSSNTTYGAARRPVLNEYASLVPTGTKIWDLAPVPHFGERDGTWNDLTAQLVEPPRQFIALTEAGLTSLVKKRPMDVLRDLIEASKKVGDLSYVSAFRDSYGVDQFCMMCFALLASNSHLSIDNRPLPGQRHTDGLDAAVNMLSKETLLVTQNLLQQFGGKPAAVERGMDIHYELSARHDGFASYLAGLLKPIWKLNITKPGPAGRQLSNLSEDVLADIQNDLIKLRDFVTRQVQGPLLLVGSGEFTAARGGAEQEAFKTEHTSIAQLQALLSRVIEGISFVLLLIDYKFSETVALCEPLLQQSLSKLTFDGLMTTTEGAEIARGLINNVINQQISQQISVDAISETLQQRCGSFCSAADVLLYKALESVRKAKETRDANEQRTCLKESFRLFRKCTSTLSLEKLQEVVSEYRTLRYANGAVQLPLQCAKDWDADNHGRDYWQSERSSGDERREAYKLRKECYKLVTETLSVFDTAYEQSQGKEDGNAGDAEAVRKNAYQLALGSDDPMFHAELYDWLVLQGRTDDLLEIRTPYIEDHLIQQAQRNDKWGELLWQFFVHSGQYLRAAYALQALADSETNLNLEARIEYLSLAVSNAKSHPSSEYGQHETAVEFLSDLEDKLEVAQVQLEISNLLSRRYAIETDSEWRRRYEVLTSRLLDLSTLYREFAEPEDLNAMKLLILKVADRRDPQLVTSIWEAILLEAGTPQAVQEQVSTLAMRFFPSDIAFPLDLVCKLLDEFAWPRRLPPTWVPSVLLSGGIPFDAIFGALLAIHESSVPPYNDIARTNHVLAEITVLLETWLDEQTRPGVGSTRAEFPVNYLDEVVSEFILHARATEQQNETTTRLLDIQRRLRRRF</sequence>
<evidence type="ECO:0000259" key="6">
    <source>
        <dbReference type="Pfam" id="PF08801"/>
    </source>
</evidence>
<protein>
    <submittedName>
        <fullName evidence="7">Uncharacterized protein</fullName>
    </submittedName>
</protein>
<dbReference type="GO" id="GO:0000972">
    <property type="term" value="P:transcription-dependent tethering of RNA polymerase II gene DNA at nuclear periphery"/>
    <property type="evidence" value="ECO:0007669"/>
    <property type="project" value="TreeGrafter"/>
</dbReference>